<dbReference type="Proteomes" id="UP000265703">
    <property type="component" value="Unassembled WGS sequence"/>
</dbReference>
<dbReference type="EMBL" id="QKYT01000350">
    <property type="protein sequence ID" value="RIA86681.1"/>
    <property type="molecule type" value="Genomic_DNA"/>
</dbReference>
<keyword evidence="2" id="KW-1185">Reference proteome</keyword>
<sequence length="206" mass="24426">MLTQANLPRDTRPDHHTLFTLGRQHYIIHKLLNTIQHVKFSNIRYKNKINFPLPQFWQNKRYPKPLVTPGDLEEIDLSPDPLPDVGTSTNAHSSAIIEYIIKDWTEFEQYRDTSQLDHDPQFLAAVDNDRRRIKYVLDPSNIKKSQLFFLQHQQELLEYNRRNKQPILSMLSAPFGHYERINFTKQLHEARLNADTFNPFINPDHI</sequence>
<organism evidence="1 2">
    <name type="scientific">Glomus cerebriforme</name>
    <dbReference type="NCBI Taxonomy" id="658196"/>
    <lineage>
        <taxon>Eukaryota</taxon>
        <taxon>Fungi</taxon>
        <taxon>Fungi incertae sedis</taxon>
        <taxon>Mucoromycota</taxon>
        <taxon>Glomeromycotina</taxon>
        <taxon>Glomeromycetes</taxon>
        <taxon>Glomerales</taxon>
        <taxon>Glomeraceae</taxon>
        <taxon>Glomus</taxon>
    </lineage>
</organism>
<name>A0A397SUW3_9GLOM</name>
<reference evidence="1 2" key="1">
    <citation type="submission" date="2018-06" db="EMBL/GenBank/DDBJ databases">
        <title>Comparative genomics reveals the genomic features of Rhizophagus irregularis, R. cerebriforme, R. diaphanum and Gigaspora rosea, and their symbiotic lifestyle signature.</title>
        <authorList>
            <person name="Morin E."/>
            <person name="San Clemente H."/>
            <person name="Chen E.C.H."/>
            <person name="De La Providencia I."/>
            <person name="Hainaut M."/>
            <person name="Kuo A."/>
            <person name="Kohler A."/>
            <person name="Murat C."/>
            <person name="Tang N."/>
            <person name="Roy S."/>
            <person name="Loubradou J."/>
            <person name="Henrissat B."/>
            <person name="Grigoriev I.V."/>
            <person name="Corradi N."/>
            <person name="Roux C."/>
            <person name="Martin F.M."/>
        </authorList>
    </citation>
    <scope>NUCLEOTIDE SEQUENCE [LARGE SCALE GENOMIC DNA]</scope>
    <source>
        <strain evidence="1 2">DAOM 227022</strain>
    </source>
</reference>
<dbReference type="AlphaFoldDB" id="A0A397SUW3"/>
<evidence type="ECO:0000313" key="1">
    <source>
        <dbReference type="EMBL" id="RIA86681.1"/>
    </source>
</evidence>
<accession>A0A397SUW3</accession>
<protein>
    <submittedName>
        <fullName evidence="1">Uncharacterized protein</fullName>
    </submittedName>
</protein>
<comment type="caution">
    <text evidence="1">The sequence shown here is derived from an EMBL/GenBank/DDBJ whole genome shotgun (WGS) entry which is preliminary data.</text>
</comment>
<gene>
    <name evidence="1" type="ORF">C1645_740664</name>
</gene>
<evidence type="ECO:0000313" key="2">
    <source>
        <dbReference type="Proteomes" id="UP000265703"/>
    </source>
</evidence>
<proteinExistence type="predicted"/>